<dbReference type="Proteomes" id="UP001595783">
    <property type="component" value="Unassembled WGS sequence"/>
</dbReference>
<keyword evidence="3" id="KW-1185">Reference proteome</keyword>
<proteinExistence type="predicted"/>
<dbReference type="RefSeq" id="WP_104752061.1">
    <property type="nucleotide sequence ID" value="NZ_FZMF01000013.1"/>
</dbReference>
<name>A0ABV7ZGS6_9HELI</name>
<gene>
    <name evidence="2" type="ORF">ACFOPX_02110</name>
</gene>
<accession>A0ABV7ZGS6</accession>
<sequence length="64" mass="7320">MNGLFGLNGLLGCLIVVAVLLVFVGFFGFKAVQIQQREATHYYQLDAGKIEMFEKNRQFYQSKE</sequence>
<keyword evidence="1" id="KW-0472">Membrane</keyword>
<dbReference type="Pfam" id="PF13179">
    <property type="entry name" value="DUF4006"/>
    <property type="match status" value="1"/>
</dbReference>
<evidence type="ECO:0000313" key="2">
    <source>
        <dbReference type="EMBL" id="MFC3847331.1"/>
    </source>
</evidence>
<reference evidence="3" key="1">
    <citation type="journal article" date="2019" name="Int. J. Syst. Evol. Microbiol.">
        <title>The Global Catalogue of Microorganisms (GCM) 10K type strain sequencing project: providing services to taxonomists for standard genome sequencing and annotation.</title>
        <authorList>
            <consortium name="The Broad Institute Genomics Platform"/>
            <consortium name="The Broad Institute Genome Sequencing Center for Infectious Disease"/>
            <person name="Wu L."/>
            <person name="Ma J."/>
        </authorList>
    </citation>
    <scope>NUCLEOTIDE SEQUENCE [LARGE SCALE GENOMIC DNA]</scope>
    <source>
        <strain evidence="3">CCUG 53816</strain>
    </source>
</reference>
<keyword evidence="1" id="KW-1133">Transmembrane helix</keyword>
<protein>
    <submittedName>
        <fullName evidence="2">DUF4006 family protein</fullName>
    </submittedName>
</protein>
<keyword evidence="1" id="KW-0812">Transmembrane</keyword>
<organism evidence="2 3">
    <name type="scientific">Helicobacter baculiformis</name>
    <dbReference type="NCBI Taxonomy" id="427351"/>
    <lineage>
        <taxon>Bacteria</taxon>
        <taxon>Pseudomonadati</taxon>
        <taxon>Campylobacterota</taxon>
        <taxon>Epsilonproteobacteria</taxon>
        <taxon>Campylobacterales</taxon>
        <taxon>Helicobacteraceae</taxon>
        <taxon>Helicobacter</taxon>
    </lineage>
</organism>
<evidence type="ECO:0000256" key="1">
    <source>
        <dbReference type="SAM" id="Phobius"/>
    </source>
</evidence>
<dbReference type="EMBL" id="JBHRZO010000009">
    <property type="protein sequence ID" value="MFC3847331.1"/>
    <property type="molecule type" value="Genomic_DNA"/>
</dbReference>
<feature type="transmembrane region" description="Helical" evidence="1">
    <location>
        <begin position="6"/>
        <end position="29"/>
    </location>
</feature>
<evidence type="ECO:0000313" key="3">
    <source>
        <dbReference type="Proteomes" id="UP001595783"/>
    </source>
</evidence>
<comment type="caution">
    <text evidence="2">The sequence shown here is derived from an EMBL/GenBank/DDBJ whole genome shotgun (WGS) entry which is preliminary data.</text>
</comment>
<dbReference type="InterPro" id="IPR025065">
    <property type="entry name" value="DUF4006"/>
</dbReference>